<sequence>MPYAVDQSATTSLARLTSMTMGTNGQLQPRSSKAGRDTIIWALGGVLFALVGAASLIKADAWYLIMGSCMMLIAAALFVARAIISMRRDDYATSE</sequence>
<evidence type="ECO:0000313" key="3">
    <source>
        <dbReference type="Proteomes" id="UP000272560"/>
    </source>
</evidence>
<keyword evidence="1" id="KW-0472">Membrane</keyword>
<reference evidence="2 3" key="1">
    <citation type="submission" date="2018-09" db="EMBL/GenBank/DDBJ databases">
        <title>Novel species of Arthrobacter.</title>
        <authorList>
            <person name="Liu Q."/>
            <person name="Xin Y.-H."/>
        </authorList>
    </citation>
    <scope>NUCLEOTIDE SEQUENCE [LARGE SCALE GENOMIC DNA]</scope>
    <source>
        <strain evidence="2 3">Hz2</strain>
    </source>
</reference>
<feature type="transmembrane region" description="Helical" evidence="1">
    <location>
        <begin position="63"/>
        <end position="84"/>
    </location>
</feature>
<evidence type="ECO:0000256" key="1">
    <source>
        <dbReference type="SAM" id="Phobius"/>
    </source>
</evidence>
<keyword evidence="1" id="KW-1133">Transmembrane helix</keyword>
<comment type="caution">
    <text evidence="2">The sequence shown here is derived from an EMBL/GenBank/DDBJ whole genome shotgun (WGS) entry which is preliminary data.</text>
</comment>
<keyword evidence="1" id="KW-0812">Transmembrane</keyword>
<accession>A0A3A5M281</accession>
<dbReference type="EMBL" id="QZVT01000006">
    <property type="protein sequence ID" value="RJT78378.1"/>
    <property type="molecule type" value="Genomic_DNA"/>
</dbReference>
<evidence type="ECO:0000313" key="2">
    <source>
        <dbReference type="EMBL" id="RJT78378.1"/>
    </source>
</evidence>
<protein>
    <submittedName>
        <fullName evidence="2">Uncharacterized protein</fullName>
    </submittedName>
</protein>
<proteinExistence type="predicted"/>
<feature type="transmembrane region" description="Helical" evidence="1">
    <location>
        <begin position="38"/>
        <end position="57"/>
    </location>
</feature>
<keyword evidence="3" id="KW-1185">Reference proteome</keyword>
<name>A0A3A5M281_9MICC</name>
<gene>
    <name evidence="2" type="ORF">D6T63_12765</name>
</gene>
<organism evidence="2 3">
    <name type="scientific">Arthrobacter cheniae</name>
    <dbReference type="NCBI Taxonomy" id="1258888"/>
    <lineage>
        <taxon>Bacteria</taxon>
        <taxon>Bacillati</taxon>
        <taxon>Actinomycetota</taxon>
        <taxon>Actinomycetes</taxon>
        <taxon>Micrococcales</taxon>
        <taxon>Micrococcaceae</taxon>
        <taxon>Arthrobacter</taxon>
    </lineage>
</organism>
<dbReference type="Proteomes" id="UP000272560">
    <property type="component" value="Unassembled WGS sequence"/>
</dbReference>
<dbReference type="AlphaFoldDB" id="A0A3A5M281"/>